<name>A0A345DAH4_9BURK</name>
<dbReference type="InterPro" id="IPR002575">
    <property type="entry name" value="Aminoglycoside_PTrfase"/>
</dbReference>
<evidence type="ECO:0000256" key="2">
    <source>
        <dbReference type="ARBA" id="ARBA00022840"/>
    </source>
</evidence>
<protein>
    <recommendedName>
        <fullName evidence="3">Aminoglycoside phosphotransferase domain-containing protein</fullName>
    </recommendedName>
</protein>
<dbReference type="InterPro" id="IPR011009">
    <property type="entry name" value="Kinase-like_dom_sf"/>
</dbReference>
<dbReference type="PANTHER" id="PTHR33540:SF1">
    <property type="entry name" value="N-ACETYLMURAMATE_N-ACETYLGLUCOSAMINE KINASE"/>
    <property type="match status" value="1"/>
</dbReference>
<evidence type="ECO:0000313" key="4">
    <source>
        <dbReference type="EMBL" id="AXF85362.1"/>
    </source>
</evidence>
<keyword evidence="5" id="KW-1185">Reference proteome</keyword>
<sequence length="349" mass="39848">MSTILPNDDRTAALAQWLTTLPAELGIHHASLSVASADASFRRYFRIESSNAAHPTLIIMDAPPSHEDCQPFIHVAELFGRSGVHVTKILEQNLEQGFLLLTDLGNHTYLSVLEHDLSQADALYRDALTALTKLQVASTPDELPLYDRERLLNEMMLFPQWYLGVHKNFTLTDAQTAQLTHVFSTLLDNNLAQTQVWVHRDYHSRNLMVIDDNNPGILDFQDAVYGPITYDLVSLLRDAYIEWPEAQQIDWLVRYWEQARKAGLNVPAAFDEFYKDFEYMGLQRHLKVLGIFARLFHRDGKSGYLKDLPLVLKYTRQVAARYRDFAPLLHILDAVAEEAADTTQVGYTF</sequence>
<dbReference type="OrthoDB" id="9809275at2"/>
<keyword evidence="1" id="KW-0547">Nucleotide-binding</keyword>
<dbReference type="GO" id="GO:0005524">
    <property type="term" value="F:ATP binding"/>
    <property type="evidence" value="ECO:0007669"/>
    <property type="project" value="UniProtKB-KW"/>
</dbReference>
<dbReference type="Gene3D" id="3.30.200.20">
    <property type="entry name" value="Phosphorylase Kinase, domain 1"/>
    <property type="match status" value="1"/>
</dbReference>
<reference evidence="5" key="1">
    <citation type="submission" date="2018-07" db="EMBL/GenBank/DDBJ databases">
        <authorList>
            <person name="Kim H."/>
        </authorList>
    </citation>
    <scope>NUCLEOTIDE SEQUENCE [LARGE SCALE GENOMIC DNA]</scope>
    <source>
        <strain evidence="5">F02</strain>
    </source>
</reference>
<accession>A0A345DAH4</accession>
<gene>
    <name evidence="4" type="ORF">DTO96_101092</name>
</gene>
<dbReference type="Proteomes" id="UP000252182">
    <property type="component" value="Chromosome"/>
</dbReference>
<organism evidence="4 5">
    <name type="scientific">Ephemeroptericola cinctiostellae</name>
    <dbReference type="NCBI Taxonomy" id="2268024"/>
    <lineage>
        <taxon>Bacteria</taxon>
        <taxon>Pseudomonadati</taxon>
        <taxon>Pseudomonadota</taxon>
        <taxon>Betaproteobacteria</taxon>
        <taxon>Burkholderiales</taxon>
        <taxon>Burkholderiaceae</taxon>
        <taxon>Ephemeroptericola</taxon>
    </lineage>
</organism>
<dbReference type="AlphaFoldDB" id="A0A345DAH4"/>
<keyword evidence="2" id="KW-0067">ATP-binding</keyword>
<proteinExistence type="predicted"/>
<dbReference type="KEGG" id="hyf:DTO96_101092"/>
<evidence type="ECO:0000256" key="1">
    <source>
        <dbReference type="ARBA" id="ARBA00022741"/>
    </source>
</evidence>
<dbReference type="Gene3D" id="3.90.1200.10">
    <property type="match status" value="1"/>
</dbReference>
<dbReference type="RefSeq" id="WP_114562565.1">
    <property type="nucleotide sequence ID" value="NZ_CP031124.1"/>
</dbReference>
<evidence type="ECO:0000259" key="3">
    <source>
        <dbReference type="Pfam" id="PF01636"/>
    </source>
</evidence>
<feature type="domain" description="Aminoglycoside phosphotransferase" evidence="3">
    <location>
        <begin position="33"/>
        <end position="260"/>
    </location>
</feature>
<dbReference type="EMBL" id="CP031124">
    <property type="protein sequence ID" value="AXF85362.1"/>
    <property type="molecule type" value="Genomic_DNA"/>
</dbReference>
<dbReference type="Pfam" id="PF01636">
    <property type="entry name" value="APH"/>
    <property type="match status" value="1"/>
</dbReference>
<dbReference type="PANTHER" id="PTHR33540">
    <property type="entry name" value="TRNA THREONYLCARBAMOYLADENOSINE BIOSYNTHESIS PROTEIN TSAE"/>
    <property type="match status" value="1"/>
</dbReference>
<evidence type="ECO:0000313" key="5">
    <source>
        <dbReference type="Proteomes" id="UP000252182"/>
    </source>
</evidence>
<dbReference type="SUPFAM" id="SSF56112">
    <property type="entry name" value="Protein kinase-like (PK-like)"/>
    <property type="match status" value="1"/>
</dbReference>